<accession>A0A9Q1BFJ1</accession>
<dbReference type="InterPro" id="IPR007110">
    <property type="entry name" value="Ig-like_dom"/>
</dbReference>
<evidence type="ECO:0000259" key="3">
    <source>
        <dbReference type="PROSITE" id="PS50835"/>
    </source>
</evidence>
<evidence type="ECO:0000256" key="2">
    <source>
        <dbReference type="SAM" id="Phobius"/>
    </source>
</evidence>
<dbReference type="Proteomes" id="UP001152320">
    <property type="component" value="Chromosome 19"/>
</dbReference>
<dbReference type="OrthoDB" id="10048737at2759"/>
<feature type="transmembrane region" description="Helical" evidence="2">
    <location>
        <begin position="213"/>
        <end position="236"/>
    </location>
</feature>
<sequence>MYLKVNGIEISSITYVKESSEVNITCHVIGARPAPRITWKEYQPNNTQMQQDKTLNATFDVTSTLIYTGNASKDEEVFICRSRIDEVNITDEISLKLVSYVLPEPILAVDDNSSDVIYIEQEERVTITCDASGAKPRAELSWMINGYPVNETIFKISRPSNIFSTLILQPRQNDTVKCTIFLPGPNETKMDSITFYVKVRNEEQSGDGRFDNLIIWVVLSLVATFMTVLVCCVGSATRRVKVLLISPEIDNEEIYCDVEDKAEEVANVEMIVQLPGEGMFQYWTANATFNKDVRTKIIAKCVSDSVQMKDHMKFKTLAESVATLNKHRNIIDILGVSTANGNIQS</sequence>
<dbReference type="InterPro" id="IPR013162">
    <property type="entry name" value="CD80_C2-set"/>
</dbReference>
<keyword evidence="5" id="KW-1185">Reference proteome</keyword>
<gene>
    <name evidence="4" type="ORF">HOLleu_36214</name>
</gene>
<dbReference type="Pfam" id="PF08205">
    <property type="entry name" value="C2-set_2"/>
    <property type="match status" value="2"/>
</dbReference>
<evidence type="ECO:0000313" key="5">
    <source>
        <dbReference type="Proteomes" id="UP001152320"/>
    </source>
</evidence>
<comment type="caution">
    <text evidence="4">The sequence shown here is derived from an EMBL/GenBank/DDBJ whole genome shotgun (WGS) entry which is preliminary data.</text>
</comment>
<keyword evidence="2" id="KW-0472">Membrane</keyword>
<dbReference type="Gene3D" id="2.60.40.10">
    <property type="entry name" value="Immunoglobulins"/>
    <property type="match status" value="2"/>
</dbReference>
<dbReference type="EMBL" id="JAIZAY010000019">
    <property type="protein sequence ID" value="KAJ8023703.1"/>
    <property type="molecule type" value="Genomic_DNA"/>
</dbReference>
<name>A0A9Q1BFJ1_HOLLE</name>
<dbReference type="SUPFAM" id="SSF48726">
    <property type="entry name" value="Immunoglobulin"/>
    <property type="match status" value="2"/>
</dbReference>
<organism evidence="4 5">
    <name type="scientific">Holothuria leucospilota</name>
    <name type="common">Black long sea cucumber</name>
    <name type="synonym">Mertensiothuria leucospilota</name>
    <dbReference type="NCBI Taxonomy" id="206669"/>
    <lineage>
        <taxon>Eukaryota</taxon>
        <taxon>Metazoa</taxon>
        <taxon>Echinodermata</taxon>
        <taxon>Eleutherozoa</taxon>
        <taxon>Echinozoa</taxon>
        <taxon>Holothuroidea</taxon>
        <taxon>Aspidochirotacea</taxon>
        <taxon>Aspidochirotida</taxon>
        <taxon>Holothuriidae</taxon>
        <taxon>Holothuria</taxon>
    </lineage>
</organism>
<dbReference type="PROSITE" id="PS50835">
    <property type="entry name" value="IG_LIKE"/>
    <property type="match status" value="2"/>
</dbReference>
<dbReference type="AlphaFoldDB" id="A0A9Q1BFJ1"/>
<feature type="domain" description="Ig-like" evidence="3">
    <location>
        <begin position="103"/>
        <end position="194"/>
    </location>
</feature>
<protein>
    <recommendedName>
        <fullName evidence="3">Ig-like domain-containing protein</fullName>
    </recommendedName>
</protein>
<keyword evidence="2" id="KW-1133">Transmembrane helix</keyword>
<dbReference type="PANTHER" id="PTHR44991">
    <property type="entry name" value="IMMUNOGLOBULIN SUPERFAMILY MEMBER 5"/>
    <property type="match status" value="1"/>
</dbReference>
<evidence type="ECO:0000313" key="4">
    <source>
        <dbReference type="EMBL" id="KAJ8023703.1"/>
    </source>
</evidence>
<feature type="domain" description="Ig-like" evidence="3">
    <location>
        <begin position="8"/>
        <end position="90"/>
    </location>
</feature>
<dbReference type="InterPro" id="IPR013783">
    <property type="entry name" value="Ig-like_fold"/>
</dbReference>
<reference evidence="4" key="1">
    <citation type="submission" date="2021-10" db="EMBL/GenBank/DDBJ databases">
        <title>Tropical sea cucumber genome reveals ecological adaptation and Cuvierian tubules defense mechanism.</title>
        <authorList>
            <person name="Chen T."/>
        </authorList>
    </citation>
    <scope>NUCLEOTIDE SEQUENCE</scope>
    <source>
        <strain evidence="4">Nanhai2018</strain>
        <tissue evidence="4">Muscle</tissue>
    </source>
</reference>
<dbReference type="PANTHER" id="PTHR44991:SF1">
    <property type="entry name" value="IMMUNOGLOBULIN SUPERFAMILY MEMBER 5"/>
    <property type="match status" value="1"/>
</dbReference>
<keyword evidence="1" id="KW-1015">Disulfide bond</keyword>
<evidence type="ECO:0000256" key="1">
    <source>
        <dbReference type="ARBA" id="ARBA00023157"/>
    </source>
</evidence>
<proteinExistence type="predicted"/>
<dbReference type="InterPro" id="IPR036179">
    <property type="entry name" value="Ig-like_dom_sf"/>
</dbReference>
<keyword evidence="2" id="KW-0812">Transmembrane</keyword>